<evidence type="ECO:0000256" key="5">
    <source>
        <dbReference type="ARBA" id="ARBA00022967"/>
    </source>
</evidence>
<dbReference type="GO" id="GO:0008750">
    <property type="term" value="F:proton-translocating NAD(P)+ transhydrogenase activity"/>
    <property type="evidence" value="ECO:0007669"/>
    <property type="project" value="UniProtKB-EC"/>
</dbReference>
<dbReference type="Proteomes" id="UP000324800">
    <property type="component" value="Unassembled WGS sequence"/>
</dbReference>
<comment type="catalytic activity">
    <reaction evidence="9">
        <text>NAD(+) + NADPH + H(+)(in) = NADH + NADP(+) + H(+)(out)</text>
        <dbReference type="Rhea" id="RHEA:47992"/>
        <dbReference type="ChEBI" id="CHEBI:15378"/>
        <dbReference type="ChEBI" id="CHEBI:57540"/>
        <dbReference type="ChEBI" id="CHEBI:57783"/>
        <dbReference type="ChEBI" id="CHEBI:57945"/>
        <dbReference type="ChEBI" id="CHEBI:58349"/>
        <dbReference type="EC" id="7.1.1.1"/>
    </reaction>
</comment>
<dbReference type="EC" id="7.1.1.1" evidence="2"/>
<evidence type="ECO:0000256" key="6">
    <source>
        <dbReference type="ARBA" id="ARBA00022989"/>
    </source>
</evidence>
<keyword evidence="8 10" id="KW-0472">Membrane</keyword>
<evidence type="ECO:0000313" key="13">
    <source>
        <dbReference type="Proteomes" id="UP000324800"/>
    </source>
</evidence>
<comment type="subcellular location">
    <subcellularLocation>
        <location evidence="1">Membrane</location>
        <topology evidence="1">Multi-pass membrane protein</topology>
    </subcellularLocation>
</comment>
<dbReference type="SUPFAM" id="SSF52467">
    <property type="entry name" value="DHS-like NAD/FAD-binding domain"/>
    <property type="match status" value="1"/>
</dbReference>
<dbReference type="Pfam" id="PF02233">
    <property type="entry name" value="PNTB"/>
    <property type="match status" value="1"/>
</dbReference>
<evidence type="ECO:0000256" key="9">
    <source>
        <dbReference type="ARBA" id="ARBA00048202"/>
    </source>
</evidence>
<dbReference type="EMBL" id="SNRW01007717">
    <property type="protein sequence ID" value="KAA6380782.1"/>
    <property type="molecule type" value="Genomic_DNA"/>
</dbReference>
<organism evidence="12 13">
    <name type="scientific">Streblomastix strix</name>
    <dbReference type="NCBI Taxonomy" id="222440"/>
    <lineage>
        <taxon>Eukaryota</taxon>
        <taxon>Metamonada</taxon>
        <taxon>Preaxostyla</taxon>
        <taxon>Oxymonadida</taxon>
        <taxon>Streblomastigidae</taxon>
        <taxon>Streblomastix</taxon>
    </lineage>
</organism>
<keyword evidence="6 10" id="KW-1133">Transmembrane helix</keyword>
<dbReference type="GO" id="GO:0016020">
    <property type="term" value="C:membrane"/>
    <property type="evidence" value="ECO:0007669"/>
    <property type="project" value="UniProtKB-SubCell"/>
</dbReference>
<name>A0A5J4VE90_9EUKA</name>
<evidence type="ECO:0000256" key="10">
    <source>
        <dbReference type="SAM" id="Phobius"/>
    </source>
</evidence>
<evidence type="ECO:0000256" key="3">
    <source>
        <dbReference type="ARBA" id="ARBA00022692"/>
    </source>
</evidence>
<feature type="transmembrane region" description="Helical" evidence="10">
    <location>
        <begin position="30"/>
        <end position="49"/>
    </location>
</feature>
<keyword evidence="3 10" id="KW-0812">Transmembrane</keyword>
<evidence type="ECO:0000313" key="12">
    <source>
        <dbReference type="EMBL" id="KAA6380782.1"/>
    </source>
</evidence>
<comment type="caution">
    <text evidence="12">The sequence shown here is derived from an EMBL/GenBank/DDBJ whole genome shotgun (WGS) entry which is preliminary data.</text>
</comment>
<dbReference type="Gene3D" id="3.40.50.1220">
    <property type="entry name" value="TPP-binding domain"/>
    <property type="match status" value="1"/>
</dbReference>
<keyword evidence="4" id="KW-0521">NADP</keyword>
<dbReference type="PANTHER" id="PTHR44758:SF1">
    <property type="entry name" value="NAD(P) TRANSHYDROGENASE SUBUNIT BETA"/>
    <property type="match status" value="1"/>
</dbReference>
<keyword evidence="5" id="KW-1278">Translocase</keyword>
<dbReference type="InterPro" id="IPR029035">
    <property type="entry name" value="DHS-like_NAD/FAD-binding_dom"/>
</dbReference>
<gene>
    <name evidence="12" type="ORF">EZS28_023691</name>
</gene>
<evidence type="ECO:0000256" key="1">
    <source>
        <dbReference type="ARBA" id="ARBA00004141"/>
    </source>
</evidence>
<dbReference type="PANTHER" id="PTHR44758">
    <property type="entry name" value="NAD(P) TRANSHYDROGENASE SUBUNIT BETA"/>
    <property type="match status" value="1"/>
</dbReference>
<dbReference type="InterPro" id="IPR034300">
    <property type="entry name" value="PNTB-like"/>
</dbReference>
<dbReference type="AlphaFoldDB" id="A0A5J4VE90"/>
<evidence type="ECO:0000256" key="7">
    <source>
        <dbReference type="ARBA" id="ARBA00023027"/>
    </source>
</evidence>
<evidence type="ECO:0000256" key="2">
    <source>
        <dbReference type="ARBA" id="ARBA00012943"/>
    </source>
</evidence>
<reference evidence="12 13" key="1">
    <citation type="submission" date="2019-03" db="EMBL/GenBank/DDBJ databases">
        <title>Single cell metagenomics reveals metabolic interactions within the superorganism composed of flagellate Streblomastix strix and complex community of Bacteroidetes bacteria on its surface.</title>
        <authorList>
            <person name="Treitli S.C."/>
            <person name="Kolisko M."/>
            <person name="Husnik F."/>
            <person name="Keeling P."/>
            <person name="Hampl V."/>
        </authorList>
    </citation>
    <scope>NUCLEOTIDE SEQUENCE [LARGE SCALE GENOMIC DNA]</scope>
    <source>
        <strain evidence="12">ST1C</strain>
    </source>
</reference>
<keyword evidence="7" id="KW-0520">NAD</keyword>
<accession>A0A5J4VE90</accession>
<dbReference type="OrthoDB" id="37244at2759"/>
<evidence type="ECO:0000256" key="8">
    <source>
        <dbReference type="ARBA" id="ARBA00023136"/>
    </source>
</evidence>
<evidence type="ECO:0000256" key="4">
    <source>
        <dbReference type="ARBA" id="ARBA00022857"/>
    </source>
</evidence>
<feature type="domain" description="NADP transhydrogenase beta-like" evidence="11">
    <location>
        <begin position="27"/>
        <end position="240"/>
    </location>
</feature>
<protein>
    <recommendedName>
        <fullName evidence="2">proton-translocating NAD(P)(+) transhydrogenase</fullName>
        <ecNumber evidence="2">7.1.1.1</ecNumber>
    </recommendedName>
</protein>
<sequence>MPELIAFFHSFVGLVATLVGFRNFRYMINASILVICFTSIVCYTVDMVFTLELVQLSLKAVLNGLLDVHLIMAIGEADMQVVISMHNSYSGWATAESGLMLRNLSLLCSGAFIGSSAVIQGNFGGGECAAPAVAVEGELKSITSRDAAKAIADAKSIIKVPRYEKDARKAQYAAAAIIKLLRKHRCNFRVVVHQVARSLPRLMNVILAVARAPYDIMLEMDKINKDFLVADVSVVLIVNDK</sequence>
<proteinExistence type="predicted"/>
<evidence type="ECO:0000259" key="11">
    <source>
        <dbReference type="Pfam" id="PF02233"/>
    </source>
</evidence>